<dbReference type="EMBL" id="LR796841">
    <property type="protein sequence ID" value="CAB4168882.1"/>
    <property type="molecule type" value="Genomic_DNA"/>
</dbReference>
<gene>
    <name evidence="2" type="ORF">UFOVP1413_28</name>
    <name evidence="1" type="ORF">UFOVP893_11</name>
</gene>
<proteinExistence type="predicted"/>
<name>A0A6J5PCM7_9CAUD</name>
<dbReference type="InterPro" id="IPR048683">
    <property type="entry name" value="Sf6_terminase"/>
</dbReference>
<accession>A0A6J5PCM7</accession>
<reference evidence="1" key="1">
    <citation type="submission" date="2020-05" db="EMBL/GenBank/DDBJ databases">
        <authorList>
            <person name="Chiriac C."/>
            <person name="Salcher M."/>
            <person name="Ghai R."/>
            <person name="Kavagutti S V."/>
        </authorList>
    </citation>
    <scope>NUCLEOTIDE SEQUENCE</scope>
</reference>
<protein>
    <submittedName>
        <fullName evidence="1">Resolvase, HTH domain containing protein</fullName>
    </submittedName>
</protein>
<organism evidence="1">
    <name type="scientific">uncultured Caudovirales phage</name>
    <dbReference type="NCBI Taxonomy" id="2100421"/>
    <lineage>
        <taxon>Viruses</taxon>
        <taxon>Duplodnaviria</taxon>
        <taxon>Heunggongvirae</taxon>
        <taxon>Uroviricota</taxon>
        <taxon>Caudoviricetes</taxon>
        <taxon>Peduoviridae</taxon>
        <taxon>Maltschvirus</taxon>
        <taxon>Maltschvirus maltsch</taxon>
    </lineage>
</organism>
<dbReference type="EMBL" id="LR797364">
    <property type="protein sequence ID" value="CAB4210557.1"/>
    <property type="molecule type" value="Genomic_DNA"/>
</dbReference>
<evidence type="ECO:0000313" key="1">
    <source>
        <dbReference type="EMBL" id="CAB4168882.1"/>
    </source>
</evidence>
<dbReference type="Gene3D" id="1.10.10.60">
    <property type="entry name" value="Homeodomain-like"/>
    <property type="match status" value="1"/>
</dbReference>
<dbReference type="Pfam" id="PF20901">
    <property type="entry name" value="Sf6_terminase"/>
    <property type="match status" value="1"/>
</dbReference>
<sequence>MTRVRKRGRNGRPEDTYSPPLAAEICRRLAEGETLTDVCRDVGIARQTVYSWVLDNHEGFADAYARARHLMALGWADDLDEIARDRRGDFTVDAEGRTVPDMEHIMRSRLRIDTRKWLLGKVLPKVYGDKIITEITGKDGGAIEMQATKIDVLALAPEQRDQLKQILLQATKGKTEG</sequence>
<evidence type="ECO:0000313" key="2">
    <source>
        <dbReference type="EMBL" id="CAB4210557.1"/>
    </source>
</evidence>